<sequence length="636" mass="74145">MMSHVDIQRFVVTSNIDDLEKHFNERKELNGVNEFLQNEVDAALRKRVVDIVKSGSVDELRTLIAFAFQTLNKGFCTRPTPLQCMADAFDFSNVANCEKYFAIVEENQEALKKLDTVPMLRTCNDLLKRLSRATNATFCGRILFFLSRFLALSEKSGLNITGQFNTTNETFFENLLADAQSGSKSDEKESTRESVDPAFYTNFWKMQSFFCNPHKCFEKLEWGNFRQCLHEVLIYFASHKLEKGSKHRKRRKEQGWFDEPDLYFAKYLTSTKLFALQIADSQFRRSFLVQTLIILQYLLADVKFKASKKEAILTEDQQRFVTEMQEKCYRLLRETYPNGQHFSDSLKKILQREEEWSKWKNNGCQDYSSRRILAPMRKFAKRPPPPISDTLDLGNADLNKLWKGNDVSLLEFCQQPQRDFTPLLKNFLQDPLDEGDPDQQVEEQYKSIYDSGFQWRCSRLLSSQAKEYLSSSITQKHYDSIPKFLDNVIVKTAHEIPELHEQLENRERIQRDRLLQSMKSRLKQEPKDDQESAPFLDEQQLKKLCDELSSKWTELATALDLTNEMQTKLMDNKKNPDFCVQELILQWSEIQAENNAGSCIPDLLQFLREHELLTDNIENILKGTCENGASKAVMEE</sequence>
<dbReference type="InterPro" id="IPR021861">
    <property type="entry name" value="THO_THOC1"/>
</dbReference>
<dbReference type="GO" id="GO:0006406">
    <property type="term" value="P:mRNA export from nucleus"/>
    <property type="evidence" value="ECO:0007669"/>
    <property type="project" value="TreeGrafter"/>
</dbReference>
<proteinExistence type="predicted"/>
<evidence type="ECO:0000313" key="2">
    <source>
        <dbReference type="Proteomes" id="UP000887575"/>
    </source>
</evidence>
<dbReference type="Gene3D" id="1.10.533.10">
    <property type="entry name" value="Death Domain, Fas"/>
    <property type="match status" value="1"/>
</dbReference>
<accession>A0AAF3F2G3</accession>
<dbReference type="AlphaFoldDB" id="A0AAF3F2G3"/>
<keyword evidence="1" id="KW-0175">Coiled coil</keyword>
<dbReference type="CDD" id="cd01670">
    <property type="entry name" value="Death"/>
    <property type="match status" value="1"/>
</dbReference>
<protein>
    <submittedName>
        <fullName evidence="3">THO complex subunit 1</fullName>
    </submittedName>
</protein>
<keyword evidence="2" id="KW-1185">Reference proteome</keyword>
<dbReference type="WBParaSite" id="MBELARI_LOCUS20717">
    <property type="protein sequence ID" value="MBELARI_LOCUS20717"/>
    <property type="gene ID" value="MBELARI_LOCUS20717"/>
</dbReference>
<dbReference type="PANTHER" id="PTHR13265">
    <property type="entry name" value="THO COMPLEX SUBUNIT 1"/>
    <property type="match status" value="1"/>
</dbReference>
<feature type="coiled-coil region" evidence="1">
    <location>
        <begin position="19"/>
        <end position="46"/>
    </location>
</feature>
<dbReference type="GO" id="GO:0000445">
    <property type="term" value="C:THO complex part of transcription export complex"/>
    <property type="evidence" value="ECO:0007669"/>
    <property type="project" value="TreeGrafter"/>
</dbReference>
<reference evidence="3" key="1">
    <citation type="submission" date="2024-02" db="UniProtKB">
        <authorList>
            <consortium name="WormBaseParasite"/>
        </authorList>
    </citation>
    <scope>IDENTIFICATION</scope>
</reference>
<evidence type="ECO:0000313" key="3">
    <source>
        <dbReference type="WBParaSite" id="MBELARI_LOCUS20717"/>
    </source>
</evidence>
<name>A0AAF3F2G3_9BILA</name>
<dbReference type="PANTHER" id="PTHR13265:SF0">
    <property type="entry name" value="HPR1"/>
    <property type="match status" value="1"/>
</dbReference>
<evidence type="ECO:0000256" key="1">
    <source>
        <dbReference type="SAM" id="Coils"/>
    </source>
</evidence>
<organism evidence="2 3">
    <name type="scientific">Mesorhabditis belari</name>
    <dbReference type="NCBI Taxonomy" id="2138241"/>
    <lineage>
        <taxon>Eukaryota</taxon>
        <taxon>Metazoa</taxon>
        <taxon>Ecdysozoa</taxon>
        <taxon>Nematoda</taxon>
        <taxon>Chromadorea</taxon>
        <taxon>Rhabditida</taxon>
        <taxon>Rhabditina</taxon>
        <taxon>Rhabditomorpha</taxon>
        <taxon>Rhabditoidea</taxon>
        <taxon>Rhabditidae</taxon>
        <taxon>Mesorhabditinae</taxon>
        <taxon>Mesorhabditis</taxon>
    </lineage>
</organism>
<dbReference type="InterPro" id="IPR011029">
    <property type="entry name" value="DEATH-like_dom_sf"/>
</dbReference>
<dbReference type="Pfam" id="PF11957">
    <property type="entry name" value="efThoc1"/>
    <property type="match status" value="1"/>
</dbReference>
<dbReference type="Proteomes" id="UP000887575">
    <property type="component" value="Unassembled WGS sequence"/>
</dbReference>